<dbReference type="SUPFAM" id="SSF54001">
    <property type="entry name" value="Cysteine proteinases"/>
    <property type="match status" value="1"/>
</dbReference>
<proteinExistence type="predicted"/>
<name>A0A2H0XA17_UNCKA</name>
<dbReference type="Gene3D" id="3.10.620.30">
    <property type="match status" value="1"/>
</dbReference>
<comment type="caution">
    <text evidence="2">The sequence shown here is derived from an EMBL/GenBank/DDBJ whole genome shotgun (WGS) entry which is preliminary data.</text>
</comment>
<evidence type="ECO:0000313" key="2">
    <source>
        <dbReference type="EMBL" id="PIS21701.1"/>
    </source>
</evidence>
<dbReference type="InterPro" id="IPR038765">
    <property type="entry name" value="Papain-like_cys_pep_sf"/>
</dbReference>
<dbReference type="EMBL" id="PEYV01000026">
    <property type="protein sequence ID" value="PIS21701.1"/>
    <property type="molecule type" value="Genomic_DNA"/>
</dbReference>
<reference evidence="3" key="1">
    <citation type="submission" date="2017-09" db="EMBL/GenBank/DDBJ databases">
        <title>Depth-based differentiation of microbial function through sediment-hosted aquifers and enrichment of novel symbionts in the deep terrestrial subsurface.</title>
        <authorList>
            <person name="Probst A.J."/>
            <person name="Ladd B."/>
            <person name="Jarett J.K."/>
            <person name="Geller-Mcgrath D.E."/>
            <person name="Sieber C.M.K."/>
            <person name="Emerson J.B."/>
            <person name="Anantharaman K."/>
            <person name="Thomas B.C."/>
            <person name="Malmstrom R."/>
            <person name="Stieglmeier M."/>
            <person name="Klingl A."/>
            <person name="Woyke T."/>
            <person name="Ryan C.M."/>
            <person name="Banfield J.F."/>
        </authorList>
    </citation>
    <scope>NUCLEOTIDE SEQUENCE [LARGE SCALE GENOMIC DNA]</scope>
</reference>
<sequence>MEKNYLKSGKQTEITEEIRNITETIHGEGLYFIVNALSWVEDNIKPEKESENKNNLFRKRTADQIIKDGFSTGCTDIALVFIAIARAKGIPTKYAEAIEKQWLKSTEENNIRGHIFAICFIDGQWFLIDPTMLLIHAKKVYPFHEIYAEGLDSWDIGIRSFEDLKEKFLGYREEHNKQGNF</sequence>
<evidence type="ECO:0000259" key="1">
    <source>
        <dbReference type="Pfam" id="PF01841"/>
    </source>
</evidence>
<dbReference type="AlphaFoldDB" id="A0A2H0XA17"/>
<gene>
    <name evidence="2" type="ORF">COT51_01370</name>
</gene>
<accession>A0A2H0XA17</accession>
<organism evidence="2 3">
    <name type="scientific">candidate division WWE3 bacterium CG08_land_8_20_14_0_20_41_15</name>
    <dbReference type="NCBI Taxonomy" id="1975086"/>
    <lineage>
        <taxon>Bacteria</taxon>
        <taxon>Katanobacteria</taxon>
    </lineage>
</organism>
<dbReference type="InterPro" id="IPR002931">
    <property type="entry name" value="Transglutaminase-like"/>
</dbReference>
<dbReference type="Pfam" id="PF01841">
    <property type="entry name" value="Transglut_core"/>
    <property type="match status" value="1"/>
</dbReference>
<protein>
    <recommendedName>
        <fullName evidence="1">Transglutaminase-like domain-containing protein</fullName>
    </recommendedName>
</protein>
<dbReference type="Proteomes" id="UP000231098">
    <property type="component" value="Unassembled WGS sequence"/>
</dbReference>
<feature type="domain" description="Transglutaminase-like" evidence="1">
    <location>
        <begin position="31"/>
        <end position="130"/>
    </location>
</feature>
<evidence type="ECO:0000313" key="3">
    <source>
        <dbReference type="Proteomes" id="UP000231098"/>
    </source>
</evidence>